<dbReference type="PROSITE" id="PS51257">
    <property type="entry name" value="PROKAR_LIPOPROTEIN"/>
    <property type="match status" value="1"/>
</dbReference>
<dbReference type="InterPro" id="IPR006060">
    <property type="entry name" value="Maltose/Cyclodextrin-bd"/>
</dbReference>
<dbReference type="Proteomes" id="UP000297866">
    <property type="component" value="Unassembled WGS sequence"/>
</dbReference>
<comment type="caution">
    <text evidence="6">The sequence shown here is derived from an EMBL/GenBank/DDBJ whole genome shotgun (WGS) entry which is preliminary data.</text>
</comment>
<feature type="chain" id="PRO_5038840112" evidence="5">
    <location>
        <begin position="24"/>
        <end position="409"/>
    </location>
</feature>
<keyword evidence="3" id="KW-0762">Sugar transport</keyword>
<dbReference type="EMBL" id="SOEZ01000012">
    <property type="protein sequence ID" value="TFB55389.1"/>
    <property type="molecule type" value="Genomic_DNA"/>
</dbReference>
<gene>
    <name evidence="6" type="ORF">E3O23_02620</name>
</gene>
<dbReference type="AlphaFoldDB" id="A0A4R8UGZ4"/>
<keyword evidence="2" id="KW-0813">Transport</keyword>
<organism evidence="6 7">
    <name type="scientific">Cryobacterium tagatosivorans</name>
    <dbReference type="NCBI Taxonomy" id="1259199"/>
    <lineage>
        <taxon>Bacteria</taxon>
        <taxon>Bacillati</taxon>
        <taxon>Actinomycetota</taxon>
        <taxon>Actinomycetes</taxon>
        <taxon>Micrococcales</taxon>
        <taxon>Microbacteriaceae</taxon>
        <taxon>Cryobacterium</taxon>
    </lineage>
</organism>
<name>A0A4R8UGZ4_9MICO</name>
<dbReference type="InterPro" id="IPR006059">
    <property type="entry name" value="SBP"/>
</dbReference>
<dbReference type="SUPFAM" id="SSF53850">
    <property type="entry name" value="Periplasmic binding protein-like II"/>
    <property type="match status" value="1"/>
</dbReference>
<evidence type="ECO:0000313" key="6">
    <source>
        <dbReference type="EMBL" id="TFB55389.1"/>
    </source>
</evidence>
<dbReference type="RefSeq" id="WP_134487904.1">
    <property type="nucleotide sequence ID" value="NZ_SOEZ01000012.1"/>
</dbReference>
<dbReference type="GO" id="GO:0055052">
    <property type="term" value="C:ATP-binding cassette (ABC) transporter complex, substrate-binding subunit-containing"/>
    <property type="evidence" value="ECO:0007669"/>
    <property type="project" value="TreeGrafter"/>
</dbReference>
<dbReference type="PRINTS" id="PR00181">
    <property type="entry name" value="MALTOSEBP"/>
</dbReference>
<evidence type="ECO:0000256" key="1">
    <source>
        <dbReference type="ARBA" id="ARBA00008520"/>
    </source>
</evidence>
<dbReference type="PANTHER" id="PTHR30061:SF50">
    <property type="entry name" value="MALTOSE_MALTODEXTRIN-BINDING PERIPLASMIC PROTEIN"/>
    <property type="match status" value="1"/>
</dbReference>
<dbReference type="PANTHER" id="PTHR30061">
    <property type="entry name" value="MALTOSE-BINDING PERIPLASMIC PROTEIN"/>
    <property type="match status" value="1"/>
</dbReference>
<keyword evidence="7" id="KW-1185">Reference proteome</keyword>
<evidence type="ECO:0000256" key="5">
    <source>
        <dbReference type="SAM" id="SignalP"/>
    </source>
</evidence>
<feature type="signal peptide" evidence="5">
    <location>
        <begin position="1"/>
        <end position="23"/>
    </location>
</feature>
<sequence>MMVNKKGLLAAGAVAIVATLALAGCSAGTTKAEPAKNAGSLTVWVDAERIDALKDAAASYTDKTGVKVKLVSKDNAKLKDDFIQQVPSGKGPDVTMGAHDWLGELVTNGVVAPIELGDTADGFLDVAVNASTYEGKTYMLPYAIENLALLRNADLVKTAPTSYDDMIAKGTAAGVKYPFVVEQGADGNPYHLYPFQTSFGAPVFGTDADGGYDSTKLELGNAGGVEFATWLGSQGKKGTGVFNTEITGDIAKDAFTTGQAAFWLTGPWNVGAAKEAGINLAVDTIAPSSSEAAQPFAGVKGFFVSEQSKNKVAANDFLVNYLGTEAVQTELFKSGNILPALKASAEAASSDPIIAGFAAVGAEAVPMPAIPAMGQVWQFWGIAQAAVINGADPAATWTKLSADVTKAIG</sequence>
<evidence type="ECO:0000313" key="7">
    <source>
        <dbReference type="Proteomes" id="UP000297866"/>
    </source>
</evidence>
<dbReference type="GO" id="GO:1901982">
    <property type="term" value="F:maltose binding"/>
    <property type="evidence" value="ECO:0007669"/>
    <property type="project" value="TreeGrafter"/>
</dbReference>
<proteinExistence type="inferred from homology"/>
<evidence type="ECO:0000256" key="2">
    <source>
        <dbReference type="ARBA" id="ARBA00022448"/>
    </source>
</evidence>
<keyword evidence="4 5" id="KW-0732">Signal</keyword>
<protein>
    <submittedName>
        <fullName evidence="6">Maltose ABC transporter substrate-binding protein</fullName>
    </submittedName>
</protein>
<dbReference type="GO" id="GO:0015768">
    <property type="term" value="P:maltose transport"/>
    <property type="evidence" value="ECO:0007669"/>
    <property type="project" value="TreeGrafter"/>
</dbReference>
<reference evidence="6 7" key="1">
    <citation type="submission" date="2019-03" db="EMBL/GenBank/DDBJ databases">
        <title>Genomics of glacier-inhabiting Cryobacterium strains.</title>
        <authorList>
            <person name="Liu Q."/>
            <person name="Xin Y.-H."/>
        </authorList>
    </citation>
    <scope>NUCLEOTIDE SEQUENCE [LARGE SCALE GENOMIC DNA]</scope>
    <source>
        <strain evidence="6 7">Sr47</strain>
    </source>
</reference>
<dbReference type="CDD" id="cd13586">
    <property type="entry name" value="PBP2_Maltose_binding_like"/>
    <property type="match status" value="1"/>
</dbReference>
<dbReference type="Pfam" id="PF13416">
    <property type="entry name" value="SBP_bac_8"/>
    <property type="match status" value="1"/>
</dbReference>
<comment type="similarity">
    <text evidence="1">Belongs to the bacterial solute-binding protein 1 family.</text>
</comment>
<dbReference type="GO" id="GO:0042956">
    <property type="term" value="P:maltodextrin transmembrane transport"/>
    <property type="evidence" value="ECO:0007669"/>
    <property type="project" value="TreeGrafter"/>
</dbReference>
<dbReference type="OrthoDB" id="9766758at2"/>
<evidence type="ECO:0000256" key="4">
    <source>
        <dbReference type="ARBA" id="ARBA00022729"/>
    </source>
</evidence>
<evidence type="ECO:0000256" key="3">
    <source>
        <dbReference type="ARBA" id="ARBA00022597"/>
    </source>
</evidence>
<dbReference type="Gene3D" id="3.40.190.10">
    <property type="entry name" value="Periplasmic binding protein-like II"/>
    <property type="match status" value="2"/>
</dbReference>
<dbReference type="GO" id="GO:0015144">
    <property type="term" value="F:carbohydrate transmembrane transporter activity"/>
    <property type="evidence" value="ECO:0007669"/>
    <property type="project" value="InterPro"/>
</dbReference>
<accession>A0A4R8UGZ4</accession>